<sequence length="339" mass="36549">MNIHEVAEAAGVSVATVSRVINHPEIVAEKTRERVLAVLKRTSYAANAEPRSRRARKKHAIALILPSLIEYPNVHAGVRAIAALRNCGVQLCLTGYDEADAARNIRALAAQQIDGAILAMDSGAGAAAGKLREAGIPVVLIGGRRSPGDENMCYINYQQSAHKLAQYAADTGNASAVLLLDRQDSDVKASLLEGFRQAWTAAGRPESALLQAECEPGVQGGYQAACELIEGGAPALIVAQYDVMAAGVLKAAAEKRVAVPRQLRVIGFHDGPVSTALQPELTSVEQPTYRLGIAAARWLFDILEDQEYFDIEAQEIVLKGRIRIRRSCGNRKTIYELYE</sequence>
<dbReference type="Gene3D" id="1.10.260.40">
    <property type="entry name" value="lambda repressor-like DNA-binding domains"/>
    <property type="match status" value="1"/>
</dbReference>
<evidence type="ECO:0000256" key="1">
    <source>
        <dbReference type="ARBA" id="ARBA00023015"/>
    </source>
</evidence>
<organism evidence="5 6">
    <name type="scientific">Candidatus Aphodomorpha intestinavium</name>
    <dbReference type="NCBI Taxonomy" id="2840672"/>
    <lineage>
        <taxon>Bacteria</taxon>
        <taxon>Bacillati</taxon>
        <taxon>Bacillota</taxon>
        <taxon>Clostridia</taxon>
        <taxon>Eubacteriales</taxon>
        <taxon>Candidatus Aphodomorpha</taxon>
    </lineage>
</organism>
<dbReference type="PANTHER" id="PTHR30146">
    <property type="entry name" value="LACI-RELATED TRANSCRIPTIONAL REPRESSOR"/>
    <property type="match status" value="1"/>
</dbReference>
<dbReference type="PROSITE" id="PS50932">
    <property type="entry name" value="HTH_LACI_2"/>
    <property type="match status" value="1"/>
</dbReference>
<dbReference type="SUPFAM" id="SSF53822">
    <property type="entry name" value="Periplasmic binding protein-like I"/>
    <property type="match status" value="1"/>
</dbReference>
<evidence type="ECO:0000313" key="6">
    <source>
        <dbReference type="Proteomes" id="UP000824128"/>
    </source>
</evidence>
<dbReference type="Pfam" id="PF13377">
    <property type="entry name" value="Peripla_BP_3"/>
    <property type="match status" value="1"/>
</dbReference>
<gene>
    <name evidence="5" type="ORF">IAD24_03835</name>
</gene>
<dbReference type="PRINTS" id="PR00036">
    <property type="entry name" value="HTHLACI"/>
</dbReference>
<dbReference type="InterPro" id="IPR010982">
    <property type="entry name" value="Lambda_DNA-bd_dom_sf"/>
</dbReference>
<dbReference type="Gene3D" id="3.40.50.2300">
    <property type="match status" value="2"/>
</dbReference>
<reference evidence="5" key="1">
    <citation type="submission" date="2020-10" db="EMBL/GenBank/DDBJ databases">
        <authorList>
            <person name="Gilroy R."/>
        </authorList>
    </citation>
    <scope>NUCLEOTIDE SEQUENCE</scope>
    <source>
        <strain evidence="5">ChiGjej2B2-16831</strain>
    </source>
</reference>
<evidence type="ECO:0000259" key="4">
    <source>
        <dbReference type="PROSITE" id="PS50932"/>
    </source>
</evidence>
<dbReference type="GO" id="GO:0000976">
    <property type="term" value="F:transcription cis-regulatory region binding"/>
    <property type="evidence" value="ECO:0007669"/>
    <property type="project" value="TreeGrafter"/>
</dbReference>
<evidence type="ECO:0000256" key="3">
    <source>
        <dbReference type="ARBA" id="ARBA00023163"/>
    </source>
</evidence>
<dbReference type="Proteomes" id="UP000824128">
    <property type="component" value="Unassembled WGS sequence"/>
</dbReference>
<dbReference type="InterPro" id="IPR028082">
    <property type="entry name" value="Peripla_BP_I"/>
</dbReference>
<keyword evidence="3" id="KW-0804">Transcription</keyword>
<dbReference type="CDD" id="cd06267">
    <property type="entry name" value="PBP1_LacI_sugar_binding-like"/>
    <property type="match status" value="1"/>
</dbReference>
<keyword evidence="2 5" id="KW-0238">DNA-binding</keyword>
<dbReference type="InterPro" id="IPR000843">
    <property type="entry name" value="HTH_LacI"/>
</dbReference>
<feature type="domain" description="HTH lacI-type" evidence="4">
    <location>
        <begin position="1"/>
        <end position="55"/>
    </location>
</feature>
<dbReference type="PANTHER" id="PTHR30146:SF109">
    <property type="entry name" value="HTH-TYPE TRANSCRIPTIONAL REGULATOR GALS"/>
    <property type="match status" value="1"/>
</dbReference>
<accession>A0A9D1ST73</accession>
<name>A0A9D1ST73_9FIRM</name>
<keyword evidence="1" id="KW-0805">Transcription regulation</keyword>
<proteinExistence type="predicted"/>
<dbReference type="InterPro" id="IPR046335">
    <property type="entry name" value="LacI/GalR-like_sensor"/>
</dbReference>
<dbReference type="SUPFAM" id="SSF47413">
    <property type="entry name" value="lambda repressor-like DNA-binding domains"/>
    <property type="match status" value="1"/>
</dbReference>
<dbReference type="SMART" id="SM00354">
    <property type="entry name" value="HTH_LACI"/>
    <property type="match status" value="1"/>
</dbReference>
<dbReference type="Pfam" id="PF00356">
    <property type="entry name" value="LacI"/>
    <property type="match status" value="1"/>
</dbReference>
<reference evidence="5" key="2">
    <citation type="journal article" date="2021" name="PeerJ">
        <title>Extensive microbial diversity within the chicken gut microbiome revealed by metagenomics and culture.</title>
        <authorList>
            <person name="Gilroy R."/>
            <person name="Ravi A."/>
            <person name="Getino M."/>
            <person name="Pursley I."/>
            <person name="Horton D.L."/>
            <person name="Alikhan N.F."/>
            <person name="Baker D."/>
            <person name="Gharbi K."/>
            <person name="Hall N."/>
            <person name="Watson M."/>
            <person name="Adriaenssens E.M."/>
            <person name="Foster-Nyarko E."/>
            <person name="Jarju S."/>
            <person name="Secka A."/>
            <person name="Antonio M."/>
            <person name="Oren A."/>
            <person name="Chaudhuri R.R."/>
            <person name="La Ragione R."/>
            <person name="Hildebrand F."/>
            <person name="Pallen M.J."/>
        </authorList>
    </citation>
    <scope>NUCLEOTIDE SEQUENCE</scope>
    <source>
        <strain evidence="5">ChiGjej2B2-16831</strain>
    </source>
</reference>
<dbReference type="GO" id="GO:0003700">
    <property type="term" value="F:DNA-binding transcription factor activity"/>
    <property type="evidence" value="ECO:0007669"/>
    <property type="project" value="TreeGrafter"/>
</dbReference>
<dbReference type="CDD" id="cd01392">
    <property type="entry name" value="HTH_LacI"/>
    <property type="match status" value="1"/>
</dbReference>
<dbReference type="AlphaFoldDB" id="A0A9D1ST73"/>
<protein>
    <submittedName>
        <fullName evidence="5">LacI family DNA-binding transcriptional regulator</fullName>
    </submittedName>
</protein>
<evidence type="ECO:0000256" key="2">
    <source>
        <dbReference type="ARBA" id="ARBA00023125"/>
    </source>
</evidence>
<dbReference type="EMBL" id="DVNZ01000122">
    <property type="protein sequence ID" value="HIU94269.1"/>
    <property type="molecule type" value="Genomic_DNA"/>
</dbReference>
<dbReference type="PROSITE" id="PS00356">
    <property type="entry name" value="HTH_LACI_1"/>
    <property type="match status" value="1"/>
</dbReference>
<evidence type="ECO:0000313" key="5">
    <source>
        <dbReference type="EMBL" id="HIU94269.1"/>
    </source>
</evidence>
<comment type="caution">
    <text evidence="5">The sequence shown here is derived from an EMBL/GenBank/DDBJ whole genome shotgun (WGS) entry which is preliminary data.</text>
</comment>